<sequence>MRGAYLLCLLAAGAGVALLDRRWRLALWHPRSRARTVAVGSAAAALLLLWDVVAIRAGFYGRGDSPALLGVWLAPHLPLEEVVFVVFFAYVTLVAAGGAERLVGGAPRRSRRDDDGPLTDAGAHVPSDDARPREVAS</sequence>
<keyword evidence="4" id="KW-0125">Carotenoid biosynthesis</keyword>
<evidence type="ECO:0000256" key="7">
    <source>
        <dbReference type="ARBA" id="ARBA00023235"/>
    </source>
</evidence>
<dbReference type="Proteomes" id="UP000315842">
    <property type="component" value="Unassembled WGS sequence"/>
</dbReference>
<dbReference type="RefSeq" id="WP_141319185.1">
    <property type="nucleotide sequence ID" value="NZ_BJLP01000012.1"/>
</dbReference>
<keyword evidence="5 9" id="KW-1133">Transmembrane helix</keyword>
<feature type="transmembrane region" description="Helical" evidence="9">
    <location>
        <begin position="82"/>
        <end position="103"/>
    </location>
</feature>
<evidence type="ECO:0000256" key="5">
    <source>
        <dbReference type="ARBA" id="ARBA00022989"/>
    </source>
</evidence>
<evidence type="ECO:0000256" key="6">
    <source>
        <dbReference type="ARBA" id="ARBA00023136"/>
    </source>
</evidence>
<dbReference type="EMBL" id="BJLP01000012">
    <property type="protein sequence ID" value="GEA80512.1"/>
    <property type="molecule type" value="Genomic_DNA"/>
</dbReference>
<keyword evidence="11" id="KW-1185">Reference proteome</keyword>
<evidence type="ECO:0000256" key="8">
    <source>
        <dbReference type="SAM" id="MobiDB-lite"/>
    </source>
</evidence>
<accession>A0A4Y3K966</accession>
<gene>
    <name evidence="10" type="ORF">CUD01_09560</name>
</gene>
<protein>
    <recommendedName>
        <fullName evidence="12">Lycopene cyclase domain-containing protein</fullName>
    </recommendedName>
</protein>
<dbReference type="GO" id="GO:0016117">
    <property type="term" value="P:carotenoid biosynthetic process"/>
    <property type="evidence" value="ECO:0007669"/>
    <property type="project" value="UniProtKB-KW"/>
</dbReference>
<feature type="region of interest" description="Disordered" evidence="8">
    <location>
        <begin position="104"/>
        <end position="137"/>
    </location>
</feature>
<comment type="subcellular location">
    <subcellularLocation>
        <location evidence="1">Membrane</location>
        <topology evidence="1">Multi-pass membrane protein</topology>
    </subcellularLocation>
</comment>
<reference evidence="10 11" key="1">
    <citation type="submission" date="2019-06" db="EMBL/GenBank/DDBJ databases">
        <title>Whole genome shotgun sequence of Cellulomonas uda NBRC 3747.</title>
        <authorList>
            <person name="Hosoyama A."/>
            <person name="Uohara A."/>
            <person name="Ohji S."/>
            <person name="Ichikawa N."/>
        </authorList>
    </citation>
    <scope>NUCLEOTIDE SEQUENCE [LARGE SCALE GENOMIC DNA]</scope>
    <source>
        <strain evidence="10 11">NBRC 3747</strain>
    </source>
</reference>
<dbReference type="GO" id="GO:0016020">
    <property type="term" value="C:membrane"/>
    <property type="evidence" value="ECO:0007669"/>
    <property type="project" value="UniProtKB-SubCell"/>
</dbReference>
<dbReference type="GO" id="GO:0045436">
    <property type="term" value="F:lycopene beta cyclase activity"/>
    <property type="evidence" value="ECO:0007669"/>
    <property type="project" value="UniProtKB-ARBA"/>
</dbReference>
<evidence type="ECO:0000313" key="10">
    <source>
        <dbReference type="EMBL" id="GEA80512.1"/>
    </source>
</evidence>
<evidence type="ECO:0008006" key="12">
    <source>
        <dbReference type="Google" id="ProtNLM"/>
    </source>
</evidence>
<dbReference type="GO" id="GO:0016872">
    <property type="term" value="F:intramolecular lyase activity"/>
    <property type="evidence" value="ECO:0007669"/>
    <property type="project" value="InterPro"/>
</dbReference>
<keyword evidence="6 9" id="KW-0472">Membrane</keyword>
<evidence type="ECO:0000313" key="11">
    <source>
        <dbReference type="Proteomes" id="UP000315842"/>
    </source>
</evidence>
<evidence type="ECO:0000256" key="2">
    <source>
        <dbReference type="ARBA" id="ARBA00004829"/>
    </source>
</evidence>
<name>A0A4Y3K966_CELUD</name>
<keyword evidence="7" id="KW-0413">Isomerase</keyword>
<dbReference type="InterPro" id="IPR017825">
    <property type="entry name" value="Lycopene_cyclase_dom"/>
</dbReference>
<evidence type="ECO:0000256" key="9">
    <source>
        <dbReference type="SAM" id="Phobius"/>
    </source>
</evidence>
<evidence type="ECO:0000256" key="1">
    <source>
        <dbReference type="ARBA" id="ARBA00004141"/>
    </source>
</evidence>
<organism evidence="10 11">
    <name type="scientific">Cellulomonas uda</name>
    <dbReference type="NCBI Taxonomy" id="1714"/>
    <lineage>
        <taxon>Bacteria</taxon>
        <taxon>Bacillati</taxon>
        <taxon>Actinomycetota</taxon>
        <taxon>Actinomycetes</taxon>
        <taxon>Micrococcales</taxon>
        <taxon>Cellulomonadaceae</taxon>
        <taxon>Cellulomonas</taxon>
    </lineage>
</organism>
<evidence type="ECO:0000256" key="3">
    <source>
        <dbReference type="ARBA" id="ARBA00022692"/>
    </source>
</evidence>
<dbReference type="AlphaFoldDB" id="A0A4Y3K966"/>
<comment type="pathway">
    <text evidence="2">Carotenoid biosynthesis.</text>
</comment>
<comment type="caution">
    <text evidence="10">The sequence shown here is derived from an EMBL/GenBank/DDBJ whole genome shotgun (WGS) entry which is preliminary data.</text>
</comment>
<evidence type="ECO:0000256" key="4">
    <source>
        <dbReference type="ARBA" id="ARBA00022746"/>
    </source>
</evidence>
<dbReference type="NCBIfam" id="TIGR03462">
    <property type="entry name" value="CarR_dom_SF"/>
    <property type="match status" value="1"/>
</dbReference>
<keyword evidence="3 9" id="KW-0812">Transmembrane</keyword>
<proteinExistence type="predicted"/>
<feature type="compositionally biased region" description="Basic and acidic residues" evidence="8">
    <location>
        <begin position="126"/>
        <end position="137"/>
    </location>
</feature>